<accession>A0AAV3Q587</accession>
<reference evidence="2 3" key="1">
    <citation type="submission" date="2024-01" db="EMBL/GenBank/DDBJ databases">
        <title>The complete chloroplast genome sequence of Lithospermum erythrorhizon: insights into the phylogenetic relationship among Boraginaceae species and the maternal lineages of purple gromwells.</title>
        <authorList>
            <person name="Okada T."/>
            <person name="Watanabe K."/>
        </authorList>
    </citation>
    <scope>NUCLEOTIDE SEQUENCE [LARGE SCALE GENOMIC DNA]</scope>
</reference>
<evidence type="ECO:0000313" key="2">
    <source>
        <dbReference type="EMBL" id="GAA0159262.1"/>
    </source>
</evidence>
<feature type="compositionally biased region" description="Polar residues" evidence="1">
    <location>
        <begin position="1"/>
        <end position="10"/>
    </location>
</feature>
<sequence>MEQGATSQPGVTIRAKSGVILNTPRGSLPQDLPRPKQINRSDPRRLGSHLLGKDHMTPVKRKLMNPRIMTREA</sequence>
<gene>
    <name evidence="2" type="ORF">LIER_16083</name>
</gene>
<name>A0AAV3Q587_LITER</name>
<feature type="region of interest" description="Disordered" evidence="1">
    <location>
        <begin position="1"/>
        <end position="73"/>
    </location>
</feature>
<evidence type="ECO:0000256" key="1">
    <source>
        <dbReference type="SAM" id="MobiDB-lite"/>
    </source>
</evidence>
<comment type="caution">
    <text evidence="2">The sequence shown here is derived from an EMBL/GenBank/DDBJ whole genome shotgun (WGS) entry which is preliminary data.</text>
</comment>
<protein>
    <submittedName>
        <fullName evidence="2">Uncharacterized protein</fullName>
    </submittedName>
</protein>
<dbReference type="Proteomes" id="UP001454036">
    <property type="component" value="Unassembled WGS sequence"/>
</dbReference>
<feature type="compositionally biased region" description="Basic and acidic residues" evidence="1">
    <location>
        <begin position="39"/>
        <end position="57"/>
    </location>
</feature>
<proteinExistence type="predicted"/>
<organism evidence="2 3">
    <name type="scientific">Lithospermum erythrorhizon</name>
    <name type="common">Purple gromwell</name>
    <name type="synonym">Lithospermum officinale var. erythrorhizon</name>
    <dbReference type="NCBI Taxonomy" id="34254"/>
    <lineage>
        <taxon>Eukaryota</taxon>
        <taxon>Viridiplantae</taxon>
        <taxon>Streptophyta</taxon>
        <taxon>Embryophyta</taxon>
        <taxon>Tracheophyta</taxon>
        <taxon>Spermatophyta</taxon>
        <taxon>Magnoliopsida</taxon>
        <taxon>eudicotyledons</taxon>
        <taxon>Gunneridae</taxon>
        <taxon>Pentapetalae</taxon>
        <taxon>asterids</taxon>
        <taxon>lamiids</taxon>
        <taxon>Boraginales</taxon>
        <taxon>Boraginaceae</taxon>
        <taxon>Boraginoideae</taxon>
        <taxon>Lithospermeae</taxon>
        <taxon>Lithospermum</taxon>
    </lineage>
</organism>
<dbReference type="EMBL" id="BAABME010003560">
    <property type="protein sequence ID" value="GAA0159262.1"/>
    <property type="molecule type" value="Genomic_DNA"/>
</dbReference>
<dbReference type="AlphaFoldDB" id="A0AAV3Q587"/>
<keyword evidence="3" id="KW-1185">Reference proteome</keyword>
<evidence type="ECO:0000313" key="3">
    <source>
        <dbReference type="Proteomes" id="UP001454036"/>
    </source>
</evidence>